<sequence length="382" mass="42730">MKYRQLGNTGLMVSEIGMGCEGFSEDECRNTKRLFDEAERQGINYFDLYASDPKVRASVGEALKGRREKFIIQSHVCSIWKDGQYKRSRKIDEVKAGVEEMMSLLQTDYIDVGMIHYVDSMKDWREIADGPVLEYVKELKEKGVIRHIGLSSHNPEVALEAVKSGEIEVLMFSVNPCYDLQPASEDVEELWAEKNYEKHLVNMDSERQELYETCQRLGVGITVMKAFGGGDLLDAKLSPAGRALTVNQCIHYALTRPAVATVLSGAHSVEQLRESTAYEDASEAERDYAAAFASFPNISWEGHCMYCSHCAPCPKKIDVASVTKFLNLAKAQGTVPETVREHYEVLAHHAGECIRCGACETRCPFGVPIMENMAQAKEIFGK</sequence>
<dbReference type="GO" id="GO:0051536">
    <property type="term" value="F:iron-sulfur cluster binding"/>
    <property type="evidence" value="ECO:0007669"/>
    <property type="project" value="UniProtKB-KW"/>
</dbReference>
<dbReference type="Pfam" id="PF13534">
    <property type="entry name" value="Fer4_17"/>
    <property type="match status" value="1"/>
</dbReference>
<reference evidence="5" key="2">
    <citation type="submission" date="2021-04" db="EMBL/GenBank/DDBJ databases">
        <authorList>
            <person name="Gilroy R."/>
        </authorList>
    </citation>
    <scope>NUCLEOTIDE SEQUENCE</scope>
    <source>
        <strain evidence="5">ChiGjej1B1-1692</strain>
    </source>
</reference>
<dbReference type="InterPro" id="IPR053135">
    <property type="entry name" value="AKR2_Oxidoreductase"/>
</dbReference>
<dbReference type="PANTHER" id="PTHR43312:SF1">
    <property type="entry name" value="NADP-DEPENDENT OXIDOREDUCTASE DOMAIN-CONTAINING PROTEIN"/>
    <property type="match status" value="1"/>
</dbReference>
<dbReference type="SUPFAM" id="SSF46548">
    <property type="entry name" value="alpha-helical ferredoxin"/>
    <property type="match status" value="1"/>
</dbReference>
<evidence type="ECO:0000313" key="6">
    <source>
        <dbReference type="Proteomes" id="UP000823894"/>
    </source>
</evidence>
<proteinExistence type="predicted"/>
<name>A0A9D2SXP0_9FIRM</name>
<dbReference type="Proteomes" id="UP000823894">
    <property type="component" value="Unassembled WGS sequence"/>
</dbReference>
<dbReference type="PANTHER" id="PTHR43312">
    <property type="entry name" value="D-THREO-ALDOSE 1-DEHYDROGENASE"/>
    <property type="match status" value="1"/>
</dbReference>
<evidence type="ECO:0000256" key="2">
    <source>
        <dbReference type="ARBA" id="ARBA00023004"/>
    </source>
</evidence>
<dbReference type="PROSITE" id="PS00198">
    <property type="entry name" value="4FE4S_FER_1"/>
    <property type="match status" value="1"/>
</dbReference>
<gene>
    <name evidence="5" type="ORF">H9757_02560</name>
</gene>
<dbReference type="Gene3D" id="3.20.20.100">
    <property type="entry name" value="NADP-dependent oxidoreductase domain"/>
    <property type="match status" value="1"/>
</dbReference>
<dbReference type="InterPro" id="IPR017900">
    <property type="entry name" value="4Fe4S_Fe_S_CS"/>
</dbReference>
<keyword evidence="3" id="KW-0411">Iron-sulfur</keyword>
<feature type="domain" description="4Fe-4S ferredoxin-type" evidence="4">
    <location>
        <begin position="344"/>
        <end position="373"/>
    </location>
</feature>
<reference evidence="5" key="1">
    <citation type="journal article" date="2021" name="PeerJ">
        <title>Extensive microbial diversity within the chicken gut microbiome revealed by metagenomics and culture.</title>
        <authorList>
            <person name="Gilroy R."/>
            <person name="Ravi A."/>
            <person name="Getino M."/>
            <person name="Pursley I."/>
            <person name="Horton D.L."/>
            <person name="Alikhan N.F."/>
            <person name="Baker D."/>
            <person name="Gharbi K."/>
            <person name="Hall N."/>
            <person name="Watson M."/>
            <person name="Adriaenssens E.M."/>
            <person name="Foster-Nyarko E."/>
            <person name="Jarju S."/>
            <person name="Secka A."/>
            <person name="Antonio M."/>
            <person name="Oren A."/>
            <person name="Chaudhuri R.R."/>
            <person name="La Ragione R."/>
            <person name="Hildebrand F."/>
            <person name="Pallen M.J."/>
        </authorList>
    </citation>
    <scope>NUCLEOTIDE SEQUENCE</scope>
    <source>
        <strain evidence="5">ChiGjej1B1-1692</strain>
    </source>
</reference>
<dbReference type="CDD" id="cd19100">
    <property type="entry name" value="AKR_unchar"/>
    <property type="match status" value="1"/>
</dbReference>
<dbReference type="InterPro" id="IPR023210">
    <property type="entry name" value="NADP_OxRdtase_dom"/>
</dbReference>
<dbReference type="AlphaFoldDB" id="A0A9D2SXP0"/>
<dbReference type="SUPFAM" id="SSF51430">
    <property type="entry name" value="NAD(P)-linked oxidoreductase"/>
    <property type="match status" value="1"/>
</dbReference>
<keyword evidence="1" id="KW-0479">Metal-binding</keyword>
<dbReference type="GO" id="GO:0046872">
    <property type="term" value="F:metal ion binding"/>
    <property type="evidence" value="ECO:0007669"/>
    <property type="project" value="UniProtKB-KW"/>
</dbReference>
<dbReference type="PROSITE" id="PS51379">
    <property type="entry name" value="4FE4S_FER_2"/>
    <property type="match status" value="1"/>
</dbReference>
<dbReference type="InterPro" id="IPR017896">
    <property type="entry name" value="4Fe4S_Fe-S-bd"/>
</dbReference>
<evidence type="ECO:0000256" key="3">
    <source>
        <dbReference type="ARBA" id="ARBA00023014"/>
    </source>
</evidence>
<comment type="caution">
    <text evidence="5">The sequence shown here is derived from an EMBL/GenBank/DDBJ whole genome shotgun (WGS) entry which is preliminary data.</text>
</comment>
<accession>A0A9D2SXP0</accession>
<protein>
    <submittedName>
        <fullName evidence="5">Aldo/keto reductase</fullName>
    </submittedName>
</protein>
<dbReference type="Pfam" id="PF00248">
    <property type="entry name" value="Aldo_ket_red"/>
    <property type="match status" value="1"/>
</dbReference>
<dbReference type="EMBL" id="DWWK01000032">
    <property type="protein sequence ID" value="HJC37936.1"/>
    <property type="molecule type" value="Genomic_DNA"/>
</dbReference>
<organism evidence="5 6">
    <name type="scientific">Candidatus Mediterraneibacter faecigallinarum</name>
    <dbReference type="NCBI Taxonomy" id="2838669"/>
    <lineage>
        <taxon>Bacteria</taxon>
        <taxon>Bacillati</taxon>
        <taxon>Bacillota</taxon>
        <taxon>Clostridia</taxon>
        <taxon>Lachnospirales</taxon>
        <taxon>Lachnospiraceae</taxon>
        <taxon>Mediterraneibacter</taxon>
    </lineage>
</organism>
<evidence type="ECO:0000313" key="5">
    <source>
        <dbReference type="EMBL" id="HJC37936.1"/>
    </source>
</evidence>
<keyword evidence="2" id="KW-0408">Iron</keyword>
<evidence type="ECO:0000256" key="1">
    <source>
        <dbReference type="ARBA" id="ARBA00022723"/>
    </source>
</evidence>
<evidence type="ECO:0000259" key="4">
    <source>
        <dbReference type="PROSITE" id="PS51379"/>
    </source>
</evidence>
<dbReference type="InterPro" id="IPR036812">
    <property type="entry name" value="NAD(P)_OxRdtase_dom_sf"/>
</dbReference>